<dbReference type="AlphaFoldDB" id="A0A512DDF0"/>
<comment type="caution">
    <text evidence="3">The sequence shown here is derived from an EMBL/GenBank/DDBJ whole genome shotgun (WGS) entry which is preliminary data.</text>
</comment>
<evidence type="ECO:0000313" key="4">
    <source>
        <dbReference type="Proteomes" id="UP000321181"/>
    </source>
</evidence>
<dbReference type="Gene3D" id="3.40.1550.10">
    <property type="entry name" value="CheC-like"/>
    <property type="match status" value="1"/>
</dbReference>
<dbReference type="GO" id="GO:0006935">
    <property type="term" value="P:chemotaxis"/>
    <property type="evidence" value="ECO:0007669"/>
    <property type="project" value="UniProtKB-KW"/>
</dbReference>
<dbReference type="Proteomes" id="UP000321181">
    <property type="component" value="Unassembled WGS sequence"/>
</dbReference>
<organism evidence="3 4">
    <name type="scientific">Cellulomonas aerilata</name>
    <dbReference type="NCBI Taxonomy" id="515326"/>
    <lineage>
        <taxon>Bacteria</taxon>
        <taxon>Bacillati</taxon>
        <taxon>Actinomycetota</taxon>
        <taxon>Actinomycetes</taxon>
        <taxon>Micrococcales</taxon>
        <taxon>Cellulomonadaceae</taxon>
        <taxon>Cellulomonas</taxon>
    </lineage>
</organism>
<sequence length="152" mass="16152">MSALTAFDGTQVSAIAEEVFAALIDGEPGHLYLTAPTSPSDLVDPLYAWVDMHADVSGRVLLSVDTGTAHELARALLRMGAEEPVEDEDLVDAFGEVANVVGGNLKALLPVQGTLTLPRVSATPPSDEGTTLVDRIPLAWRGRSFDISIWQL</sequence>
<evidence type="ECO:0000256" key="1">
    <source>
        <dbReference type="ARBA" id="ARBA00022500"/>
    </source>
</evidence>
<protein>
    <recommendedName>
        <fullName evidence="2">Chemotaxis phosphatase CheX-like domain-containing protein</fullName>
    </recommendedName>
</protein>
<keyword evidence="1" id="KW-0145">Chemotaxis</keyword>
<dbReference type="SUPFAM" id="SSF103039">
    <property type="entry name" value="CheC-like"/>
    <property type="match status" value="1"/>
</dbReference>
<name>A0A512DDF0_9CELL</name>
<evidence type="ECO:0000259" key="2">
    <source>
        <dbReference type="Pfam" id="PF13690"/>
    </source>
</evidence>
<feature type="domain" description="Chemotaxis phosphatase CheX-like" evidence="2">
    <location>
        <begin position="47"/>
        <end position="120"/>
    </location>
</feature>
<evidence type="ECO:0000313" key="3">
    <source>
        <dbReference type="EMBL" id="GEO34508.1"/>
    </source>
</evidence>
<accession>A0A512DDF0</accession>
<gene>
    <name evidence="3" type="ORF">CAE01nite_22330</name>
</gene>
<proteinExistence type="predicted"/>
<dbReference type="InterPro" id="IPR028976">
    <property type="entry name" value="CheC-like_sf"/>
</dbReference>
<dbReference type="EMBL" id="BJYY01000014">
    <property type="protein sequence ID" value="GEO34508.1"/>
    <property type="molecule type" value="Genomic_DNA"/>
</dbReference>
<reference evidence="3 4" key="1">
    <citation type="submission" date="2019-07" db="EMBL/GenBank/DDBJ databases">
        <title>Whole genome shotgun sequence of Cellulomonas aerilata NBRC 106308.</title>
        <authorList>
            <person name="Hosoyama A."/>
            <person name="Uohara A."/>
            <person name="Ohji S."/>
            <person name="Ichikawa N."/>
        </authorList>
    </citation>
    <scope>NUCLEOTIDE SEQUENCE [LARGE SCALE GENOMIC DNA]</scope>
    <source>
        <strain evidence="3 4">NBRC 106308</strain>
    </source>
</reference>
<dbReference type="Pfam" id="PF13690">
    <property type="entry name" value="CheX"/>
    <property type="match status" value="1"/>
</dbReference>
<dbReference type="OrthoDB" id="5402373at2"/>
<dbReference type="InterPro" id="IPR028051">
    <property type="entry name" value="CheX-like_dom"/>
</dbReference>
<keyword evidence="4" id="KW-1185">Reference proteome</keyword>
<dbReference type="RefSeq" id="WP_146904259.1">
    <property type="nucleotide sequence ID" value="NZ_BAAARM010000004.1"/>
</dbReference>